<reference evidence="1 2" key="1">
    <citation type="journal article" date="2018" name="PLoS Pathog.">
        <title>Evolution of structural diversity of trichothecenes, a family of toxins produced by plant pathogenic and entomopathogenic fungi.</title>
        <authorList>
            <person name="Proctor R.H."/>
            <person name="McCormick S.P."/>
            <person name="Kim H.S."/>
            <person name="Cardoza R.E."/>
            <person name="Stanley A.M."/>
            <person name="Lindo L."/>
            <person name="Kelly A."/>
            <person name="Brown D.W."/>
            <person name="Lee T."/>
            <person name="Vaughan M.M."/>
            <person name="Alexander N.J."/>
            <person name="Busman M."/>
            <person name="Gutierrez S."/>
        </authorList>
    </citation>
    <scope>NUCLEOTIDE SEQUENCE [LARGE SCALE GENOMIC DNA]</scope>
    <source>
        <strain evidence="1 2">NRRL 3299</strain>
    </source>
</reference>
<accession>A0A395RWW0</accession>
<keyword evidence="2" id="KW-1185">Reference proteome</keyword>
<dbReference type="STRING" id="5514.A0A395RWW0"/>
<dbReference type="PANTHER" id="PTHR28060:SF1">
    <property type="entry name" value="ATP SYNTHASE SUBUNIT J, MITOCHONDRIAL"/>
    <property type="match status" value="1"/>
</dbReference>
<comment type="caution">
    <text evidence="1">The sequence shown here is derived from an EMBL/GenBank/DDBJ whole genome shotgun (WGS) entry which is preliminary data.</text>
</comment>
<proteinExistence type="predicted"/>
<dbReference type="EMBL" id="PXOF01000113">
    <property type="protein sequence ID" value="RGP64636.1"/>
    <property type="molecule type" value="Genomic_DNA"/>
</dbReference>
<organism evidence="1 2">
    <name type="scientific">Fusarium sporotrichioides</name>
    <dbReference type="NCBI Taxonomy" id="5514"/>
    <lineage>
        <taxon>Eukaryota</taxon>
        <taxon>Fungi</taxon>
        <taxon>Dikarya</taxon>
        <taxon>Ascomycota</taxon>
        <taxon>Pezizomycotina</taxon>
        <taxon>Sordariomycetes</taxon>
        <taxon>Hypocreomycetidae</taxon>
        <taxon>Hypocreales</taxon>
        <taxon>Nectriaceae</taxon>
        <taxon>Fusarium</taxon>
    </lineage>
</organism>
<evidence type="ECO:0000313" key="1">
    <source>
        <dbReference type="EMBL" id="RGP64636.1"/>
    </source>
</evidence>
<dbReference type="Pfam" id="PF04911">
    <property type="entry name" value="ATP-synt_J"/>
    <property type="match status" value="1"/>
</dbReference>
<dbReference type="PANTHER" id="PTHR28060">
    <property type="entry name" value="ATP SYNTHASE SUBUNIT J, MITOCHONDRIAL"/>
    <property type="match status" value="1"/>
</dbReference>
<gene>
    <name evidence="1" type="ORF">FSPOR_7829</name>
</gene>
<sequence length="158" mass="17192">MRMRGSVGPAVPQLWQEYVPSYSAGLELQSQALKFRHTEDIPGSASAEPARSFVGSVVRKKARSVAISISKHPLPTSKSIKPNLPPAIPTKSVIMSWLGVQPLKKFNAPFLKPYWPFFAAGVVIAYGVNSAQNAMMNYITAAEFKNDPRNPNAKTGGH</sequence>
<dbReference type="AlphaFoldDB" id="A0A395RWW0"/>
<name>A0A395RWW0_FUSSP</name>
<dbReference type="Proteomes" id="UP000266152">
    <property type="component" value="Unassembled WGS sequence"/>
</dbReference>
<dbReference type="GO" id="GO:0045259">
    <property type="term" value="C:proton-transporting ATP synthase complex"/>
    <property type="evidence" value="ECO:0007669"/>
    <property type="project" value="InterPro"/>
</dbReference>
<protein>
    <submittedName>
        <fullName evidence="1">F-type h+-transporting atpase subunit j</fullName>
    </submittedName>
</protein>
<dbReference type="InterPro" id="IPR006995">
    <property type="entry name" value="ATP_synth_F0_jsu"/>
</dbReference>
<dbReference type="GO" id="GO:0046933">
    <property type="term" value="F:proton-transporting ATP synthase activity, rotational mechanism"/>
    <property type="evidence" value="ECO:0007669"/>
    <property type="project" value="TreeGrafter"/>
</dbReference>
<evidence type="ECO:0000313" key="2">
    <source>
        <dbReference type="Proteomes" id="UP000266152"/>
    </source>
</evidence>